<feature type="compositionally biased region" description="Low complexity" evidence="1">
    <location>
        <begin position="107"/>
        <end position="125"/>
    </location>
</feature>
<dbReference type="RefSeq" id="WP_271278526.1">
    <property type="nucleotide sequence ID" value="NZ_BAABFD010000035.1"/>
</dbReference>
<dbReference type="Proteomes" id="UP001212498">
    <property type="component" value="Unassembled WGS sequence"/>
</dbReference>
<feature type="transmembrane region" description="Helical" evidence="2">
    <location>
        <begin position="76"/>
        <end position="100"/>
    </location>
</feature>
<feature type="compositionally biased region" description="Low complexity" evidence="1">
    <location>
        <begin position="155"/>
        <end position="165"/>
    </location>
</feature>
<dbReference type="EMBL" id="JAPNUD010000103">
    <property type="protein sequence ID" value="MDA0644603.1"/>
    <property type="molecule type" value="Genomic_DNA"/>
</dbReference>
<feature type="region of interest" description="Disordered" evidence="1">
    <location>
        <begin position="107"/>
        <end position="165"/>
    </location>
</feature>
<reference evidence="3 4" key="1">
    <citation type="submission" date="2022-11" db="EMBL/GenBank/DDBJ databases">
        <title>Nonomuraea corallina sp. nov., a new species of the genus Nonomuraea isolated from sea side sediment in Thai sea.</title>
        <authorList>
            <person name="Ngamcharungchit C."/>
            <person name="Matsumoto A."/>
            <person name="Suriyachadkun C."/>
            <person name="Panbangred W."/>
            <person name="Inahashi Y."/>
            <person name="Intra B."/>
        </authorList>
    </citation>
    <scope>NUCLEOTIDE SEQUENCE [LARGE SCALE GENOMIC DNA]</scope>
    <source>
        <strain evidence="3 4">DSM 43553</strain>
    </source>
</reference>
<feature type="transmembrane region" description="Helical" evidence="2">
    <location>
        <begin position="36"/>
        <end position="56"/>
    </location>
</feature>
<evidence type="ECO:0000313" key="4">
    <source>
        <dbReference type="Proteomes" id="UP001212498"/>
    </source>
</evidence>
<organism evidence="3 4">
    <name type="scientific">Nonomuraea ferruginea</name>
    <dbReference type="NCBI Taxonomy" id="46174"/>
    <lineage>
        <taxon>Bacteria</taxon>
        <taxon>Bacillati</taxon>
        <taxon>Actinomycetota</taxon>
        <taxon>Actinomycetes</taxon>
        <taxon>Streptosporangiales</taxon>
        <taxon>Streptosporangiaceae</taxon>
        <taxon>Nonomuraea</taxon>
    </lineage>
</organism>
<evidence type="ECO:0000256" key="1">
    <source>
        <dbReference type="SAM" id="MobiDB-lite"/>
    </source>
</evidence>
<feature type="compositionally biased region" description="Pro residues" evidence="1">
    <location>
        <begin position="126"/>
        <end position="136"/>
    </location>
</feature>
<sequence length="165" mass="17228">MASSNLLNVLLAILSCAVPGIGVVVTAMGRRTHGRAAVIGLLGCVALLLEGLLRLGQTIFLRTIVETVGLREAGGVLALLGLVSFVLATTGVGLLIWAVVARRTPQPAAPGWQQPQPGPQQGWQQPGPPQQQPPAGPHQNPQAGPYQNPNPGPYQNPQGWQQPPT</sequence>
<keyword evidence="4" id="KW-1185">Reference proteome</keyword>
<keyword evidence="2" id="KW-0472">Membrane</keyword>
<proteinExistence type="predicted"/>
<evidence type="ECO:0008006" key="5">
    <source>
        <dbReference type="Google" id="ProtNLM"/>
    </source>
</evidence>
<feature type="compositionally biased region" description="Low complexity" evidence="1">
    <location>
        <begin position="137"/>
        <end position="147"/>
    </location>
</feature>
<keyword evidence="2" id="KW-1133">Transmembrane helix</keyword>
<evidence type="ECO:0000256" key="2">
    <source>
        <dbReference type="SAM" id="Phobius"/>
    </source>
</evidence>
<comment type="caution">
    <text evidence="3">The sequence shown here is derived from an EMBL/GenBank/DDBJ whole genome shotgun (WGS) entry which is preliminary data.</text>
</comment>
<evidence type="ECO:0000313" key="3">
    <source>
        <dbReference type="EMBL" id="MDA0644603.1"/>
    </source>
</evidence>
<feature type="transmembrane region" description="Helical" evidence="2">
    <location>
        <begin position="6"/>
        <end position="29"/>
    </location>
</feature>
<keyword evidence="2" id="KW-0812">Transmembrane</keyword>
<accession>A0ABT4T514</accession>
<protein>
    <recommendedName>
        <fullName evidence="5">DUF4190 domain-containing protein</fullName>
    </recommendedName>
</protein>
<name>A0ABT4T514_9ACTN</name>
<gene>
    <name evidence="3" type="ORF">OUY24_28580</name>
</gene>